<name>A0A4C1VUH5_EUMVA</name>
<comment type="subcellular location">
    <subcellularLocation>
        <location evidence="1">Membrane</location>
        <topology evidence="1">Multi-pass membrane protein</topology>
    </subcellularLocation>
</comment>
<accession>A0A4C1VUH5</accession>
<dbReference type="SUPFAM" id="SSF103473">
    <property type="entry name" value="MFS general substrate transporter"/>
    <property type="match status" value="1"/>
</dbReference>
<dbReference type="AlphaFoldDB" id="A0A4C1VUH5"/>
<dbReference type="OrthoDB" id="422206at2759"/>
<dbReference type="InterPro" id="IPR036259">
    <property type="entry name" value="MFS_trans_sf"/>
</dbReference>
<keyword evidence="4 5" id="KW-0472">Membrane</keyword>
<evidence type="ECO:0000256" key="5">
    <source>
        <dbReference type="SAM" id="Phobius"/>
    </source>
</evidence>
<reference evidence="6 7" key="1">
    <citation type="journal article" date="2019" name="Commun. Biol.">
        <title>The bagworm genome reveals a unique fibroin gene that provides high tensile strength.</title>
        <authorList>
            <person name="Kono N."/>
            <person name="Nakamura H."/>
            <person name="Ohtoshi R."/>
            <person name="Tomita M."/>
            <person name="Numata K."/>
            <person name="Arakawa K."/>
        </authorList>
    </citation>
    <scope>NUCLEOTIDE SEQUENCE [LARGE SCALE GENOMIC DNA]</scope>
</reference>
<dbReference type="PANTHER" id="PTHR10924">
    <property type="entry name" value="MAJOR FACILITATOR SUPERFAMILY PROTEIN-RELATED"/>
    <property type="match status" value="1"/>
</dbReference>
<feature type="transmembrane region" description="Helical" evidence="5">
    <location>
        <begin position="98"/>
        <end position="121"/>
    </location>
</feature>
<evidence type="ECO:0000256" key="1">
    <source>
        <dbReference type="ARBA" id="ARBA00004141"/>
    </source>
</evidence>
<dbReference type="EMBL" id="BGZK01000424">
    <property type="protein sequence ID" value="GBP42788.1"/>
    <property type="molecule type" value="Genomic_DNA"/>
</dbReference>
<proteinExistence type="predicted"/>
<evidence type="ECO:0000256" key="2">
    <source>
        <dbReference type="ARBA" id="ARBA00022692"/>
    </source>
</evidence>
<keyword evidence="6" id="KW-0675">Receptor</keyword>
<evidence type="ECO:0000313" key="6">
    <source>
        <dbReference type="EMBL" id="GBP42788.1"/>
    </source>
</evidence>
<dbReference type="GO" id="GO:0097037">
    <property type="term" value="P:heme export"/>
    <property type="evidence" value="ECO:0007669"/>
    <property type="project" value="TreeGrafter"/>
</dbReference>
<evidence type="ECO:0000313" key="7">
    <source>
        <dbReference type="Proteomes" id="UP000299102"/>
    </source>
</evidence>
<keyword evidence="3 5" id="KW-1133">Transmembrane helix</keyword>
<protein>
    <submittedName>
        <fullName evidence="6">Feline leukemia virus subgroup C receptor-related protein 1</fullName>
    </submittedName>
</protein>
<dbReference type="GO" id="GO:0015232">
    <property type="term" value="F:heme transmembrane transporter activity"/>
    <property type="evidence" value="ECO:0007669"/>
    <property type="project" value="TreeGrafter"/>
</dbReference>
<keyword evidence="2 5" id="KW-0812">Transmembrane</keyword>
<comment type="caution">
    <text evidence="6">The sequence shown here is derived from an EMBL/GenBank/DDBJ whole genome shotgun (WGS) entry which is preliminary data.</text>
</comment>
<dbReference type="GO" id="GO:0016020">
    <property type="term" value="C:membrane"/>
    <property type="evidence" value="ECO:0007669"/>
    <property type="project" value="UniProtKB-SubCell"/>
</dbReference>
<dbReference type="Proteomes" id="UP000299102">
    <property type="component" value="Unassembled WGS sequence"/>
</dbReference>
<gene>
    <name evidence="6" type="primary">FLVCR1</name>
    <name evidence="6" type="ORF">EVAR_83305_1</name>
</gene>
<keyword evidence="7" id="KW-1185">Reference proteome</keyword>
<evidence type="ECO:0000256" key="3">
    <source>
        <dbReference type="ARBA" id="ARBA00022989"/>
    </source>
</evidence>
<dbReference type="InterPro" id="IPR049680">
    <property type="entry name" value="FLVCR1-2_SLC49-like"/>
</dbReference>
<organism evidence="6 7">
    <name type="scientific">Eumeta variegata</name>
    <name type="common">Bagworm moth</name>
    <name type="synonym">Eumeta japonica</name>
    <dbReference type="NCBI Taxonomy" id="151549"/>
    <lineage>
        <taxon>Eukaryota</taxon>
        <taxon>Metazoa</taxon>
        <taxon>Ecdysozoa</taxon>
        <taxon>Arthropoda</taxon>
        <taxon>Hexapoda</taxon>
        <taxon>Insecta</taxon>
        <taxon>Pterygota</taxon>
        <taxon>Neoptera</taxon>
        <taxon>Endopterygota</taxon>
        <taxon>Lepidoptera</taxon>
        <taxon>Glossata</taxon>
        <taxon>Ditrysia</taxon>
        <taxon>Tineoidea</taxon>
        <taxon>Psychidae</taxon>
        <taxon>Oiketicinae</taxon>
        <taxon>Eumeta</taxon>
    </lineage>
</organism>
<feature type="transmembrane region" description="Helical" evidence="5">
    <location>
        <begin position="61"/>
        <end position="78"/>
    </location>
</feature>
<dbReference type="PANTHER" id="PTHR10924:SF4">
    <property type="entry name" value="GH15861P"/>
    <property type="match status" value="1"/>
</dbReference>
<dbReference type="GO" id="GO:0020037">
    <property type="term" value="F:heme binding"/>
    <property type="evidence" value="ECO:0007669"/>
    <property type="project" value="TreeGrafter"/>
</dbReference>
<sequence>MQRETGRKGSVASLVKLEVVPDETKMPNEVISYDDVPGSVMDGAFETGDATNKYRVYKRRWVMLAFFVIYSASNSMQWTQYTIIQDIVTGYYGVASTVVSWTAMLYMVMYVPFIFPASWLLDKSYKYADKIGGESLVNEFFETISFEQVL</sequence>
<evidence type="ECO:0000256" key="4">
    <source>
        <dbReference type="ARBA" id="ARBA00023136"/>
    </source>
</evidence>